<comment type="caution">
    <text evidence="2">The sequence shown here is derived from an EMBL/GenBank/DDBJ whole genome shotgun (WGS) entry which is preliminary data.</text>
</comment>
<evidence type="ECO:0000313" key="2">
    <source>
        <dbReference type="EMBL" id="MBY8877238.1"/>
    </source>
</evidence>
<dbReference type="RefSeq" id="WP_222961399.1">
    <property type="nucleotide sequence ID" value="NZ_JAINZZ010000005.1"/>
</dbReference>
<sequence>MAVDDARALSARPGSDGRARGYDPARLIGDERLPCGRLVGDAWKQARAHPDDPDPHTARCAYCRQAVEGLAALDRATRTLRTQRPSARVVAQRVITAVRAEARLGRMVPLDDPGRDLRIAEVQAAKVLRGAADRIHGVRAASCRLTLHSDGLVVDVAMTLAATLELPLPERGTEVRRAVADAARQQLGLAVGRIDVTFVSILEPVAFPAAARRRTA</sequence>
<name>A0ABS7Q276_9ACTN</name>
<keyword evidence="3" id="KW-1185">Reference proteome</keyword>
<reference evidence="2 3" key="1">
    <citation type="submission" date="2021-08" db="EMBL/GenBank/DDBJ databases">
        <title>WGS of actinomycetes from Thailand.</title>
        <authorList>
            <person name="Thawai C."/>
        </authorList>
    </citation>
    <scope>NUCLEOTIDE SEQUENCE [LARGE SCALE GENOMIC DNA]</scope>
    <source>
        <strain evidence="2 3">PLK6-54</strain>
    </source>
</reference>
<evidence type="ECO:0008006" key="4">
    <source>
        <dbReference type="Google" id="ProtNLM"/>
    </source>
</evidence>
<evidence type="ECO:0000313" key="3">
    <source>
        <dbReference type="Proteomes" id="UP000778578"/>
    </source>
</evidence>
<dbReference type="EMBL" id="JAINZZ010000005">
    <property type="protein sequence ID" value="MBY8877238.1"/>
    <property type="molecule type" value="Genomic_DNA"/>
</dbReference>
<gene>
    <name evidence="2" type="ORF">K7862_06220</name>
</gene>
<evidence type="ECO:0000256" key="1">
    <source>
        <dbReference type="SAM" id="MobiDB-lite"/>
    </source>
</evidence>
<organism evidence="2 3">
    <name type="scientific">Actinacidiphila acidipaludis</name>
    <dbReference type="NCBI Taxonomy" id="2873382"/>
    <lineage>
        <taxon>Bacteria</taxon>
        <taxon>Bacillati</taxon>
        <taxon>Actinomycetota</taxon>
        <taxon>Actinomycetes</taxon>
        <taxon>Kitasatosporales</taxon>
        <taxon>Streptomycetaceae</taxon>
        <taxon>Actinacidiphila</taxon>
    </lineage>
</organism>
<feature type="region of interest" description="Disordered" evidence="1">
    <location>
        <begin position="1"/>
        <end position="23"/>
    </location>
</feature>
<dbReference type="Proteomes" id="UP000778578">
    <property type="component" value="Unassembled WGS sequence"/>
</dbReference>
<protein>
    <recommendedName>
        <fullName evidence="4">Asp23/Gls24 family envelope stress response protein</fullName>
    </recommendedName>
</protein>
<accession>A0ABS7Q276</accession>
<proteinExistence type="predicted"/>